<dbReference type="EMBL" id="CVRI01000068">
    <property type="protein sequence ID" value="CRL06964.1"/>
    <property type="molecule type" value="Genomic_DNA"/>
</dbReference>
<proteinExistence type="predicted"/>
<sequence length="64" mass="7303">MLSIINGFVSKNETSIQKIQPNVRKENKTKNISLNANMGENESHRKVFGELLQKSKNNELMVET</sequence>
<protein>
    <submittedName>
        <fullName evidence="1">CLUMA_CG019961, isoform A</fullName>
    </submittedName>
</protein>
<accession>A0A1J1J581</accession>
<evidence type="ECO:0000313" key="2">
    <source>
        <dbReference type="Proteomes" id="UP000183832"/>
    </source>
</evidence>
<evidence type="ECO:0000313" key="1">
    <source>
        <dbReference type="EMBL" id="CRL06964.1"/>
    </source>
</evidence>
<keyword evidence="2" id="KW-1185">Reference proteome</keyword>
<gene>
    <name evidence="1" type="ORF">CLUMA_CG019961</name>
</gene>
<dbReference type="Proteomes" id="UP000183832">
    <property type="component" value="Unassembled WGS sequence"/>
</dbReference>
<organism evidence="1 2">
    <name type="scientific">Clunio marinus</name>
    <dbReference type="NCBI Taxonomy" id="568069"/>
    <lineage>
        <taxon>Eukaryota</taxon>
        <taxon>Metazoa</taxon>
        <taxon>Ecdysozoa</taxon>
        <taxon>Arthropoda</taxon>
        <taxon>Hexapoda</taxon>
        <taxon>Insecta</taxon>
        <taxon>Pterygota</taxon>
        <taxon>Neoptera</taxon>
        <taxon>Endopterygota</taxon>
        <taxon>Diptera</taxon>
        <taxon>Nematocera</taxon>
        <taxon>Chironomoidea</taxon>
        <taxon>Chironomidae</taxon>
        <taxon>Clunio</taxon>
    </lineage>
</organism>
<dbReference type="AlphaFoldDB" id="A0A1J1J581"/>
<reference evidence="1 2" key="1">
    <citation type="submission" date="2015-04" db="EMBL/GenBank/DDBJ databases">
        <authorList>
            <person name="Syromyatnikov M.Y."/>
            <person name="Popov V.N."/>
        </authorList>
    </citation>
    <scope>NUCLEOTIDE SEQUENCE [LARGE SCALE GENOMIC DNA]</scope>
</reference>
<name>A0A1J1J581_9DIPT</name>